<dbReference type="NCBIfam" id="TIGR00810">
    <property type="entry name" value="secG"/>
    <property type="match status" value="1"/>
</dbReference>
<sequence length="126" mass="12953">MYQALTVIHVLIALAIIGLVLLQQGRGADAGAGFGGTSNTLFGARGAASFLSRTTAILASLFFLTSLSLAYLAGKTDNKGHDIMDVPQAEPPAQRDLPPVSEEKPAPHPSDLPRAPEAPPAAAPGK</sequence>
<evidence type="ECO:0000256" key="10">
    <source>
        <dbReference type="ARBA" id="ARBA00023136"/>
    </source>
</evidence>
<keyword evidence="14" id="KW-1185">Reference proteome</keyword>
<evidence type="ECO:0000256" key="5">
    <source>
        <dbReference type="ARBA" id="ARBA00022475"/>
    </source>
</evidence>
<reference evidence="13 14" key="1">
    <citation type="submission" date="2024-04" db="EMBL/GenBank/DDBJ databases">
        <authorList>
            <person name="Cremers G."/>
        </authorList>
    </citation>
    <scope>NUCLEOTIDE SEQUENCE [LARGE SCALE GENOMIC DNA]</scope>
    <source>
        <strain evidence="13">MeCH1-AG</strain>
    </source>
</reference>
<dbReference type="RefSeq" id="WP_348757699.1">
    <property type="nucleotide sequence ID" value="NZ_OZ026884.1"/>
</dbReference>
<evidence type="ECO:0000313" key="13">
    <source>
        <dbReference type="EMBL" id="CAL1241174.1"/>
    </source>
</evidence>
<keyword evidence="5 11" id="KW-1003">Cell membrane</keyword>
<comment type="caution">
    <text evidence="11">Lacks conserved residue(s) required for the propagation of feature annotation.</text>
</comment>
<evidence type="ECO:0000256" key="9">
    <source>
        <dbReference type="ARBA" id="ARBA00023010"/>
    </source>
</evidence>
<evidence type="ECO:0000256" key="3">
    <source>
        <dbReference type="ARBA" id="ARBA00017876"/>
    </source>
</evidence>
<evidence type="ECO:0000256" key="7">
    <source>
        <dbReference type="ARBA" id="ARBA00022927"/>
    </source>
</evidence>
<feature type="compositionally biased region" description="Pro residues" evidence="12">
    <location>
        <begin position="116"/>
        <end position="126"/>
    </location>
</feature>
<keyword evidence="4 11" id="KW-0813">Transport</keyword>
<comment type="similarity">
    <text evidence="2 11">Belongs to the SecG family.</text>
</comment>
<proteinExistence type="inferred from homology"/>
<comment type="function">
    <text evidence="11">Involved in protein export. Participates in an early event of protein translocation.</text>
</comment>
<evidence type="ECO:0000256" key="1">
    <source>
        <dbReference type="ARBA" id="ARBA00004651"/>
    </source>
</evidence>
<accession>A0ABM9NKL5</accession>
<dbReference type="PANTHER" id="PTHR34182">
    <property type="entry name" value="PROTEIN-EXPORT MEMBRANE PROTEIN SECG"/>
    <property type="match status" value="1"/>
</dbReference>
<evidence type="ECO:0000256" key="12">
    <source>
        <dbReference type="SAM" id="MobiDB-lite"/>
    </source>
</evidence>
<keyword evidence="8 11" id="KW-1133">Transmembrane helix</keyword>
<dbReference type="Proteomes" id="UP001497493">
    <property type="component" value="Chromosome"/>
</dbReference>
<keyword evidence="7 11" id="KW-0653">Protein transport</keyword>
<evidence type="ECO:0000256" key="6">
    <source>
        <dbReference type="ARBA" id="ARBA00022692"/>
    </source>
</evidence>
<dbReference type="EMBL" id="OZ026884">
    <property type="protein sequence ID" value="CAL1241174.1"/>
    <property type="molecule type" value="Genomic_DNA"/>
</dbReference>
<dbReference type="PRINTS" id="PR01651">
    <property type="entry name" value="SECGEXPORT"/>
</dbReference>
<organism evidence="13 14">
    <name type="scientific">Candidatus Methylocalor cossyra</name>
    <dbReference type="NCBI Taxonomy" id="3108543"/>
    <lineage>
        <taxon>Bacteria</taxon>
        <taxon>Pseudomonadati</taxon>
        <taxon>Pseudomonadota</taxon>
        <taxon>Gammaproteobacteria</taxon>
        <taxon>Methylococcales</taxon>
        <taxon>Methylococcaceae</taxon>
        <taxon>Candidatus Methylocalor</taxon>
    </lineage>
</organism>
<evidence type="ECO:0000256" key="11">
    <source>
        <dbReference type="RuleBase" id="RU365087"/>
    </source>
</evidence>
<gene>
    <name evidence="13" type="primary">secG</name>
    <name evidence="13" type="ORF">MECH1_V1_2398</name>
</gene>
<dbReference type="InterPro" id="IPR004692">
    <property type="entry name" value="SecG"/>
</dbReference>
<keyword evidence="9 11" id="KW-0811">Translocation</keyword>
<feature type="transmembrane region" description="Helical" evidence="11">
    <location>
        <begin position="51"/>
        <end position="74"/>
    </location>
</feature>
<dbReference type="PANTHER" id="PTHR34182:SF1">
    <property type="entry name" value="PROTEIN-EXPORT MEMBRANE PROTEIN SECG"/>
    <property type="match status" value="1"/>
</dbReference>
<name>A0ABM9NKL5_9GAMM</name>
<evidence type="ECO:0000256" key="4">
    <source>
        <dbReference type="ARBA" id="ARBA00022448"/>
    </source>
</evidence>
<evidence type="ECO:0000256" key="2">
    <source>
        <dbReference type="ARBA" id="ARBA00008445"/>
    </source>
</evidence>
<dbReference type="Pfam" id="PF03840">
    <property type="entry name" value="SecG"/>
    <property type="match status" value="1"/>
</dbReference>
<feature type="region of interest" description="Disordered" evidence="12">
    <location>
        <begin position="80"/>
        <end position="126"/>
    </location>
</feature>
<evidence type="ECO:0000313" key="14">
    <source>
        <dbReference type="Proteomes" id="UP001497493"/>
    </source>
</evidence>
<evidence type="ECO:0000256" key="8">
    <source>
        <dbReference type="ARBA" id="ARBA00022989"/>
    </source>
</evidence>
<keyword evidence="10 11" id="KW-0472">Membrane</keyword>
<protein>
    <recommendedName>
        <fullName evidence="3 11">Protein-export membrane protein SecG</fullName>
    </recommendedName>
</protein>
<keyword evidence="6 11" id="KW-0812">Transmembrane</keyword>
<comment type="subcellular location">
    <subcellularLocation>
        <location evidence="1 11">Cell membrane</location>
        <topology evidence="1 11">Multi-pass membrane protein</topology>
    </subcellularLocation>
</comment>